<evidence type="ECO:0000313" key="2">
    <source>
        <dbReference type="Proteomes" id="UP001281147"/>
    </source>
</evidence>
<proteinExistence type="predicted"/>
<protein>
    <submittedName>
        <fullName evidence="1">Uncharacterized protein</fullName>
    </submittedName>
</protein>
<accession>A0ACC3NE24</accession>
<evidence type="ECO:0000313" key="1">
    <source>
        <dbReference type="EMBL" id="KAK3715312.1"/>
    </source>
</evidence>
<sequence length="143" mass="16299">METSDSDDDPFRQPAASDNPDTSTIDDTDRRRQYLEEAFRHWCRIARSHDPNSNLRPGFGVVHSVYGDLEEDEPEAGRGRLYRSSQLQVTVILMLSPHRRHPTVSLVVGLQYRDFLSVGEESAVAEEKDKLRAVRPMPSNFPC</sequence>
<name>A0ACC3NE24_9PEZI</name>
<comment type="caution">
    <text evidence="1">The sequence shown here is derived from an EMBL/GenBank/DDBJ whole genome shotgun (WGS) entry which is preliminary data.</text>
</comment>
<reference evidence="1" key="1">
    <citation type="submission" date="2023-07" db="EMBL/GenBank/DDBJ databases">
        <title>Black Yeasts Isolated from many extreme environments.</title>
        <authorList>
            <person name="Coleine C."/>
            <person name="Stajich J.E."/>
            <person name="Selbmann L."/>
        </authorList>
    </citation>
    <scope>NUCLEOTIDE SEQUENCE</scope>
    <source>
        <strain evidence="1">CCFEE 5714</strain>
    </source>
</reference>
<dbReference type="Proteomes" id="UP001281147">
    <property type="component" value="Unassembled WGS sequence"/>
</dbReference>
<gene>
    <name evidence="1" type="ORF">LTR37_007279</name>
</gene>
<keyword evidence="2" id="KW-1185">Reference proteome</keyword>
<organism evidence="1 2">
    <name type="scientific">Vermiconidia calcicola</name>
    <dbReference type="NCBI Taxonomy" id="1690605"/>
    <lineage>
        <taxon>Eukaryota</taxon>
        <taxon>Fungi</taxon>
        <taxon>Dikarya</taxon>
        <taxon>Ascomycota</taxon>
        <taxon>Pezizomycotina</taxon>
        <taxon>Dothideomycetes</taxon>
        <taxon>Dothideomycetidae</taxon>
        <taxon>Mycosphaerellales</taxon>
        <taxon>Extremaceae</taxon>
        <taxon>Vermiconidia</taxon>
    </lineage>
</organism>
<dbReference type="EMBL" id="JAUTXU010000050">
    <property type="protein sequence ID" value="KAK3715312.1"/>
    <property type="molecule type" value="Genomic_DNA"/>
</dbReference>